<gene>
    <name evidence="2" type="ORF">A3196_07385</name>
</gene>
<dbReference type="Proteomes" id="UP000094849">
    <property type="component" value="Unassembled WGS sequence"/>
</dbReference>
<evidence type="ECO:0000313" key="2">
    <source>
        <dbReference type="EMBL" id="ODB96592.1"/>
    </source>
</evidence>
<dbReference type="EMBL" id="LVJZ01000003">
    <property type="protein sequence ID" value="ODB96592.1"/>
    <property type="molecule type" value="Genomic_DNA"/>
</dbReference>
<sequence>MWQADDCVLFPTIIIAFGMMKNDLIAPFSTAYFVLLTPFMLIQIKTVAVYLKLSCQLLRYGLYRV</sequence>
<feature type="transmembrane region" description="Helical" evidence="1">
    <location>
        <begin position="30"/>
        <end position="51"/>
    </location>
</feature>
<dbReference type="AlphaFoldDB" id="A0A1E2UPY4"/>
<evidence type="ECO:0000313" key="3">
    <source>
        <dbReference type="Proteomes" id="UP000094849"/>
    </source>
</evidence>
<organism evidence="2 3">
    <name type="scientific">Candidatus Thiodiazotropha endoloripes</name>
    <dbReference type="NCBI Taxonomy" id="1818881"/>
    <lineage>
        <taxon>Bacteria</taxon>
        <taxon>Pseudomonadati</taxon>
        <taxon>Pseudomonadota</taxon>
        <taxon>Gammaproteobacteria</taxon>
        <taxon>Chromatiales</taxon>
        <taxon>Sedimenticolaceae</taxon>
        <taxon>Candidatus Thiodiazotropha</taxon>
    </lineage>
</organism>
<proteinExistence type="predicted"/>
<evidence type="ECO:0000256" key="1">
    <source>
        <dbReference type="SAM" id="Phobius"/>
    </source>
</evidence>
<reference evidence="2 3" key="1">
    <citation type="submission" date="2016-03" db="EMBL/GenBank/DDBJ databases">
        <title>Chemosynthetic sulphur-oxidizing symbionts of marine invertebrate animals are capable of nitrogen fixation.</title>
        <authorList>
            <person name="Petersen J.M."/>
            <person name="Kemper A."/>
            <person name="Gruber-Vodicka H."/>
            <person name="Cardini U."/>
            <person name="Geest Mvander."/>
            <person name="Kleiner M."/>
            <person name="Bulgheresi S."/>
            <person name="Fussmann M."/>
            <person name="Herbold C."/>
            <person name="Seah B.K.B."/>
            <person name="Antony C.Paul."/>
            <person name="Liu D."/>
            <person name="Belitz A."/>
            <person name="Weber M."/>
        </authorList>
    </citation>
    <scope>NUCLEOTIDE SEQUENCE [LARGE SCALE GENOMIC DNA]</scope>
    <source>
        <strain evidence="2">G_D</strain>
    </source>
</reference>
<accession>A0A1E2UPY4</accession>
<keyword evidence="1" id="KW-0472">Membrane</keyword>
<comment type="caution">
    <text evidence="2">The sequence shown here is derived from an EMBL/GenBank/DDBJ whole genome shotgun (WGS) entry which is preliminary data.</text>
</comment>
<keyword evidence="3" id="KW-1185">Reference proteome</keyword>
<name>A0A1E2UPY4_9GAMM</name>
<protein>
    <submittedName>
        <fullName evidence="2">Uncharacterized protein</fullName>
    </submittedName>
</protein>
<keyword evidence="1" id="KW-0812">Transmembrane</keyword>
<keyword evidence="1" id="KW-1133">Transmembrane helix</keyword>